<proteinExistence type="inferred from homology"/>
<keyword evidence="4" id="KW-0804">Transcription</keyword>
<keyword evidence="7" id="KW-1185">Reference proteome</keyword>
<evidence type="ECO:0000313" key="6">
    <source>
        <dbReference type="EMBL" id="MDQ7905362.1"/>
    </source>
</evidence>
<feature type="domain" description="HTH lysR-type" evidence="5">
    <location>
        <begin position="35"/>
        <end position="92"/>
    </location>
</feature>
<protein>
    <submittedName>
        <fullName evidence="6">LysR family transcriptional regulator</fullName>
    </submittedName>
</protein>
<dbReference type="InterPro" id="IPR036388">
    <property type="entry name" value="WH-like_DNA-bd_sf"/>
</dbReference>
<dbReference type="InterPro" id="IPR000847">
    <property type="entry name" value="LysR_HTH_N"/>
</dbReference>
<dbReference type="SUPFAM" id="SSF46785">
    <property type="entry name" value="Winged helix' DNA-binding domain"/>
    <property type="match status" value="1"/>
</dbReference>
<organism evidence="6 7">
    <name type="scientific">Phytohabitans maris</name>
    <dbReference type="NCBI Taxonomy" id="3071409"/>
    <lineage>
        <taxon>Bacteria</taxon>
        <taxon>Bacillati</taxon>
        <taxon>Actinomycetota</taxon>
        <taxon>Actinomycetes</taxon>
        <taxon>Micromonosporales</taxon>
        <taxon>Micromonosporaceae</taxon>
    </lineage>
</organism>
<dbReference type="Gene3D" id="1.10.10.10">
    <property type="entry name" value="Winged helix-like DNA-binding domain superfamily/Winged helix DNA-binding domain"/>
    <property type="match status" value="1"/>
</dbReference>
<dbReference type="InterPro" id="IPR036390">
    <property type="entry name" value="WH_DNA-bd_sf"/>
</dbReference>
<evidence type="ECO:0000256" key="4">
    <source>
        <dbReference type="ARBA" id="ARBA00023163"/>
    </source>
</evidence>
<evidence type="ECO:0000256" key="3">
    <source>
        <dbReference type="ARBA" id="ARBA00023125"/>
    </source>
</evidence>
<comment type="similarity">
    <text evidence="1">Belongs to the LysR transcriptional regulatory family.</text>
</comment>
<keyword evidence="3" id="KW-0238">DNA-binding</keyword>
<evidence type="ECO:0000313" key="7">
    <source>
        <dbReference type="Proteomes" id="UP001230908"/>
    </source>
</evidence>
<dbReference type="PROSITE" id="PS50931">
    <property type="entry name" value="HTH_LYSR"/>
    <property type="match status" value="1"/>
</dbReference>
<dbReference type="Gene3D" id="3.40.190.10">
    <property type="entry name" value="Periplasmic binding protein-like II"/>
    <property type="match status" value="2"/>
</dbReference>
<name>A0ABU0ZHF0_9ACTN</name>
<comment type="caution">
    <text evidence="6">The sequence shown here is derived from an EMBL/GenBank/DDBJ whole genome shotgun (WGS) entry which is preliminary data.</text>
</comment>
<reference evidence="6 7" key="1">
    <citation type="submission" date="2023-08" db="EMBL/GenBank/DDBJ databases">
        <title>Phytohabitans sansha sp. nov., isolated from marine sediment.</title>
        <authorList>
            <person name="Zhao Y."/>
            <person name="Yi K."/>
        </authorList>
    </citation>
    <scope>NUCLEOTIDE SEQUENCE [LARGE SCALE GENOMIC DNA]</scope>
    <source>
        <strain evidence="6 7">ZYX-F-186</strain>
    </source>
</reference>
<dbReference type="InterPro" id="IPR005119">
    <property type="entry name" value="LysR_subst-bd"/>
</dbReference>
<evidence type="ECO:0000256" key="1">
    <source>
        <dbReference type="ARBA" id="ARBA00009437"/>
    </source>
</evidence>
<dbReference type="Pfam" id="PF00126">
    <property type="entry name" value="HTH_1"/>
    <property type="match status" value="1"/>
</dbReference>
<dbReference type="Proteomes" id="UP001230908">
    <property type="component" value="Unassembled WGS sequence"/>
</dbReference>
<dbReference type="PANTHER" id="PTHR30346:SF28">
    <property type="entry name" value="HTH-TYPE TRANSCRIPTIONAL REGULATOR CYNR"/>
    <property type="match status" value="1"/>
</dbReference>
<dbReference type="Pfam" id="PF03466">
    <property type="entry name" value="LysR_substrate"/>
    <property type="match status" value="1"/>
</dbReference>
<dbReference type="RefSeq" id="WP_308712634.1">
    <property type="nucleotide sequence ID" value="NZ_JAVHUY010000010.1"/>
</dbReference>
<evidence type="ECO:0000256" key="2">
    <source>
        <dbReference type="ARBA" id="ARBA00023015"/>
    </source>
</evidence>
<dbReference type="PANTHER" id="PTHR30346">
    <property type="entry name" value="TRANSCRIPTIONAL DUAL REGULATOR HCAR-RELATED"/>
    <property type="match status" value="1"/>
</dbReference>
<keyword evidence="2" id="KW-0805">Transcription regulation</keyword>
<evidence type="ECO:0000259" key="5">
    <source>
        <dbReference type="PROSITE" id="PS50931"/>
    </source>
</evidence>
<dbReference type="SUPFAM" id="SSF53850">
    <property type="entry name" value="Periplasmic binding protein-like II"/>
    <property type="match status" value="1"/>
</dbReference>
<gene>
    <name evidence="6" type="ORF">RB614_12585</name>
</gene>
<accession>A0ABU0ZHF0</accession>
<dbReference type="EMBL" id="JAVHUY010000010">
    <property type="protein sequence ID" value="MDQ7905362.1"/>
    <property type="molecule type" value="Genomic_DNA"/>
</dbReference>
<sequence>MRQHGAILPAARARRVVHNCCLSSVWPYWGVEPGPPQREIACFVRVAEHLSFSRAAAALGMTQPAVSQAVARLERTLGLRLFDRTSREVALSDAGKVLLPYAEAMLEHAAAFAAEAARLAEPAGRPIRLAYCPLVGALAARVVRRLADRSPAIDVELRRAGWGAATADLAQGGAAAAFMSTPFPAGVAMTARFHVPVTHLAVPARSRLATANRLVIEQLPAVLLPRSRPPGSVWHALAPRLRSPAVVGDLDDLPAALDLVAAGRGLLAAPHLLAETVRRPDVRFVPIDASDLRMTYGLVWAPERASAEVMALVQAARQILRVP</sequence>
<dbReference type="PRINTS" id="PR00039">
    <property type="entry name" value="HTHLYSR"/>
</dbReference>